<dbReference type="GO" id="GO:0046820">
    <property type="term" value="F:4-amino-4-deoxychorismate synthase activity"/>
    <property type="evidence" value="ECO:0007669"/>
    <property type="project" value="UniProtKB-EC"/>
</dbReference>
<dbReference type="GO" id="GO:0000162">
    <property type="term" value="P:L-tryptophan biosynthetic process"/>
    <property type="evidence" value="ECO:0007669"/>
    <property type="project" value="TreeGrafter"/>
</dbReference>
<evidence type="ECO:0000256" key="1">
    <source>
        <dbReference type="ARBA" id="ARBA00022962"/>
    </source>
</evidence>
<proteinExistence type="predicted"/>
<reference evidence="3 4" key="1">
    <citation type="submission" date="2019-02" db="EMBL/GenBank/DDBJ databases">
        <title>Deep-cultivation of Planctomycetes and their phenomic and genomic characterization uncovers novel biology.</title>
        <authorList>
            <person name="Wiegand S."/>
            <person name="Jogler M."/>
            <person name="Boedeker C."/>
            <person name="Pinto D."/>
            <person name="Vollmers J."/>
            <person name="Rivas-Marin E."/>
            <person name="Kohn T."/>
            <person name="Peeters S.H."/>
            <person name="Heuer A."/>
            <person name="Rast P."/>
            <person name="Oberbeckmann S."/>
            <person name="Bunk B."/>
            <person name="Jeske O."/>
            <person name="Meyerdierks A."/>
            <person name="Storesund J.E."/>
            <person name="Kallscheuer N."/>
            <person name="Luecker S."/>
            <person name="Lage O.M."/>
            <person name="Pohl T."/>
            <person name="Merkel B.J."/>
            <person name="Hornburger P."/>
            <person name="Mueller R.-W."/>
            <person name="Bruemmer F."/>
            <person name="Labrenz M."/>
            <person name="Spormann A.M."/>
            <person name="Op den Camp H."/>
            <person name="Overmann J."/>
            <person name="Amann R."/>
            <person name="Jetten M.S.M."/>
            <person name="Mascher T."/>
            <person name="Medema M.H."/>
            <person name="Devos D.P."/>
            <person name="Kaster A.-K."/>
            <person name="Ovreas L."/>
            <person name="Rohde M."/>
            <person name="Galperin M.Y."/>
            <person name="Jogler C."/>
        </authorList>
    </citation>
    <scope>NUCLEOTIDE SEQUENCE [LARGE SCALE GENOMIC DNA]</scope>
    <source>
        <strain evidence="3 4">Q31a</strain>
    </source>
</reference>
<dbReference type="CDD" id="cd01743">
    <property type="entry name" value="GATase1_Anthranilate_Synthase"/>
    <property type="match status" value="1"/>
</dbReference>
<sequence>MIVLIDNYDSFLYNLQRYFVQLGQDVLVVRNDAPSLESDVAGAQAIVLSPGPKAPRDAGKSLEIVQQWSGKIPILGVCLGHQVICEAFGGEIVRALHPIHGRSLPLTLISNRLFVGIESGAMFARYHSLVVRESSFPSCLQVTARSADGEVMGVAHTSHSTFGVQFHPESVLSQDGHRLLQNFLEIAGLNPRTAGWRRDWEGNTLEEKIEVHLAATAEHAVVLPRSAPPPGLSP</sequence>
<keyword evidence="1" id="KW-0315">Glutamine amidotransferase</keyword>
<keyword evidence="3" id="KW-0032">Aminotransferase</keyword>
<dbReference type="GO" id="GO:0004049">
    <property type="term" value="F:anthranilate synthase activity"/>
    <property type="evidence" value="ECO:0007669"/>
    <property type="project" value="TreeGrafter"/>
</dbReference>
<gene>
    <name evidence="3" type="primary">pabA</name>
    <name evidence="3" type="ORF">Q31a_25430</name>
</gene>
<protein>
    <submittedName>
        <fullName evidence="3">Aminodeoxychorismate synthase component 2</fullName>
        <ecNumber evidence="3">2.6.1.85</ecNumber>
    </submittedName>
</protein>
<evidence type="ECO:0000313" key="3">
    <source>
        <dbReference type="EMBL" id="QDV24228.1"/>
    </source>
</evidence>
<dbReference type="EC" id="2.6.1.85" evidence="3"/>
<dbReference type="EMBL" id="CP036298">
    <property type="protein sequence ID" value="QDV24228.1"/>
    <property type="molecule type" value="Genomic_DNA"/>
</dbReference>
<dbReference type="AlphaFoldDB" id="A0A518G6K7"/>
<dbReference type="NCBIfam" id="TIGR00566">
    <property type="entry name" value="trpG_papA"/>
    <property type="match status" value="1"/>
</dbReference>
<dbReference type="InterPro" id="IPR006221">
    <property type="entry name" value="TrpG/PapA_dom"/>
</dbReference>
<dbReference type="PANTHER" id="PTHR43418:SF4">
    <property type="entry name" value="MULTIFUNCTIONAL TRYPTOPHAN BIOSYNTHESIS PROTEIN"/>
    <property type="match status" value="1"/>
</dbReference>
<dbReference type="InterPro" id="IPR029062">
    <property type="entry name" value="Class_I_gatase-like"/>
</dbReference>
<dbReference type="PROSITE" id="PS51273">
    <property type="entry name" value="GATASE_TYPE_1"/>
    <property type="match status" value="1"/>
</dbReference>
<dbReference type="PRINTS" id="PR00097">
    <property type="entry name" value="ANTSNTHASEII"/>
</dbReference>
<dbReference type="RefSeq" id="WP_145077712.1">
    <property type="nucleotide sequence ID" value="NZ_CP036298.1"/>
</dbReference>
<keyword evidence="3" id="KW-0808">Transferase</keyword>
<dbReference type="OrthoDB" id="9804328at2"/>
<name>A0A518G6K7_9BACT</name>
<dbReference type="FunFam" id="3.40.50.880:FF:000003">
    <property type="entry name" value="Anthranilate synthase component II"/>
    <property type="match status" value="1"/>
</dbReference>
<organism evidence="3 4">
    <name type="scientific">Aureliella helgolandensis</name>
    <dbReference type="NCBI Taxonomy" id="2527968"/>
    <lineage>
        <taxon>Bacteria</taxon>
        <taxon>Pseudomonadati</taxon>
        <taxon>Planctomycetota</taxon>
        <taxon>Planctomycetia</taxon>
        <taxon>Pirellulales</taxon>
        <taxon>Pirellulaceae</taxon>
        <taxon>Aureliella</taxon>
    </lineage>
</organism>
<evidence type="ECO:0000259" key="2">
    <source>
        <dbReference type="Pfam" id="PF00117"/>
    </source>
</evidence>
<dbReference type="PRINTS" id="PR00099">
    <property type="entry name" value="CPSGATASE"/>
</dbReference>
<feature type="domain" description="Glutamine amidotransferase" evidence="2">
    <location>
        <begin position="3"/>
        <end position="184"/>
    </location>
</feature>
<dbReference type="Pfam" id="PF00117">
    <property type="entry name" value="GATase"/>
    <property type="match status" value="1"/>
</dbReference>
<dbReference type="SUPFAM" id="SSF52317">
    <property type="entry name" value="Class I glutamine amidotransferase-like"/>
    <property type="match status" value="1"/>
</dbReference>
<keyword evidence="4" id="KW-1185">Reference proteome</keyword>
<dbReference type="Gene3D" id="3.40.50.880">
    <property type="match status" value="1"/>
</dbReference>
<evidence type="ECO:0000313" key="4">
    <source>
        <dbReference type="Proteomes" id="UP000318017"/>
    </source>
</evidence>
<dbReference type="KEGG" id="ahel:Q31a_25430"/>
<dbReference type="Proteomes" id="UP000318017">
    <property type="component" value="Chromosome"/>
</dbReference>
<dbReference type="GO" id="GO:0005829">
    <property type="term" value="C:cytosol"/>
    <property type="evidence" value="ECO:0007669"/>
    <property type="project" value="TreeGrafter"/>
</dbReference>
<dbReference type="PRINTS" id="PR00096">
    <property type="entry name" value="GATASE"/>
</dbReference>
<dbReference type="InterPro" id="IPR017926">
    <property type="entry name" value="GATASE"/>
</dbReference>
<accession>A0A518G6K7</accession>
<dbReference type="InterPro" id="IPR050472">
    <property type="entry name" value="Anth_synth/Amidotransfase"/>
</dbReference>
<dbReference type="PANTHER" id="PTHR43418">
    <property type="entry name" value="MULTIFUNCTIONAL TRYPTOPHAN BIOSYNTHESIS PROTEIN-RELATED"/>
    <property type="match status" value="1"/>
</dbReference>